<keyword evidence="11" id="KW-0479">Metal-binding</keyword>
<protein>
    <submittedName>
        <fullName evidence="13">Globoside alpha-1,3-N-acetylgalactosaminyltransferase 1 (FORS blood group)</fullName>
    </submittedName>
</protein>
<dbReference type="PANTHER" id="PTHR10462:SF49">
    <property type="entry name" value="GLOBOSIDE ALPHA-1,3-N-ACETYLGALACTOSAMINYLTRANSFERASE 1"/>
    <property type="match status" value="1"/>
</dbReference>
<evidence type="ECO:0000256" key="5">
    <source>
        <dbReference type="ARBA" id="ARBA00022692"/>
    </source>
</evidence>
<accession>A0A8C9W6L2</accession>
<evidence type="ECO:0000256" key="10">
    <source>
        <dbReference type="PIRSR" id="PIRSR605076-2"/>
    </source>
</evidence>
<dbReference type="GO" id="GO:0016758">
    <property type="term" value="F:hexosyltransferase activity"/>
    <property type="evidence" value="ECO:0007669"/>
    <property type="project" value="InterPro"/>
</dbReference>
<name>A0A8C9W6L2_SCLFO</name>
<evidence type="ECO:0000256" key="6">
    <source>
        <dbReference type="ARBA" id="ARBA00022968"/>
    </source>
</evidence>
<gene>
    <name evidence="13" type="primary">GBGT1</name>
</gene>
<dbReference type="OrthoDB" id="10013941at2759"/>
<dbReference type="GO" id="GO:0031982">
    <property type="term" value="C:vesicle"/>
    <property type="evidence" value="ECO:0007669"/>
    <property type="project" value="TreeGrafter"/>
</dbReference>
<keyword evidence="14" id="KW-1185">Reference proteome</keyword>
<keyword evidence="3" id="KW-0328">Glycosyltransferase</keyword>
<dbReference type="InterPro" id="IPR029044">
    <property type="entry name" value="Nucleotide-diphossugar_trans"/>
</dbReference>
<feature type="binding site" evidence="10">
    <location>
        <position position="272"/>
    </location>
    <ligand>
        <name>an alpha-L-fucosyl-(1-&gt;2)-beta-D-galactosyl derivative</name>
        <dbReference type="ChEBI" id="CHEBI:140327"/>
    </ligand>
</feature>
<feature type="binding site" evidence="10">
    <location>
        <position position="95"/>
    </location>
    <ligand>
        <name>UDP-N-acetyl-alpha-D-galactosamine</name>
        <dbReference type="ChEBI" id="CHEBI:67138"/>
    </ligand>
</feature>
<evidence type="ECO:0000256" key="11">
    <source>
        <dbReference type="PIRSR" id="PIRSR605076-3"/>
    </source>
</evidence>
<evidence type="ECO:0000256" key="4">
    <source>
        <dbReference type="ARBA" id="ARBA00022679"/>
    </source>
</evidence>
<sequence length="323" mass="37435">MCYIIKTFINHLLILTALPLSCSPLALLWLCLSQLPMSYMSCIFQLSPRRTDVLTVTPWLAPVVWEGTFDPMLIDAIYKPMNLTVAATVFAVGKYIMFLQGFLESAERHFLVGFRVHYHIFTDEPEKVPPLTLAAGRQIIVHKVHKLNRWQDISASRMQLIQKVIEDRVHREAIYMFCLDVDAKFYSRWGAEALELLVAQMHSWFYREQRHGFTYERNPASKAYIPNGEGDFYYAGALFGGSVGEVYKLAKMCHSHLEIDRANGIEALWQEESHLNWYLLHNKPSKVLSPEYMWDNKKGQPGEIKVIRFSQVPKNYKEVRENA</sequence>
<evidence type="ECO:0000313" key="14">
    <source>
        <dbReference type="Proteomes" id="UP000694397"/>
    </source>
</evidence>
<keyword evidence="5 12" id="KW-0812">Transmembrane</keyword>
<evidence type="ECO:0000256" key="2">
    <source>
        <dbReference type="ARBA" id="ARBA00010413"/>
    </source>
</evidence>
<keyword evidence="11" id="KW-0464">Manganese</keyword>
<feature type="binding site" evidence="10">
    <location>
        <position position="295"/>
    </location>
    <ligand>
        <name>an alpha-L-fucosyl-(1-&gt;2)-beta-D-galactosyl derivative</name>
        <dbReference type="ChEBI" id="CHEBI:140327"/>
    </ligand>
</feature>
<dbReference type="SUPFAM" id="SSF53448">
    <property type="entry name" value="Nucleotide-diphospho-sugar transferases"/>
    <property type="match status" value="1"/>
</dbReference>
<dbReference type="Gene3D" id="3.90.550.10">
    <property type="entry name" value="Spore Coat Polysaccharide Biosynthesis Protein SpsA, Chain A"/>
    <property type="match status" value="1"/>
</dbReference>
<dbReference type="FunFam" id="3.90.550.10:FF:000022">
    <property type="entry name" value="Histo-blood group ABO system transferase"/>
    <property type="match status" value="1"/>
</dbReference>
<dbReference type="GeneTree" id="ENSGT00950000182858"/>
<feature type="binding site" evidence="10">
    <location>
        <position position="214"/>
    </location>
    <ligand>
        <name>an alpha-L-fucosyl-(1-&gt;2)-beta-D-galactosyl derivative</name>
        <dbReference type="ChEBI" id="CHEBI:140327"/>
    </ligand>
</feature>
<feature type="transmembrane region" description="Helical" evidence="12">
    <location>
        <begin position="12"/>
        <end position="30"/>
    </location>
</feature>
<reference evidence="13" key="3">
    <citation type="submission" date="2025-09" db="UniProtKB">
        <authorList>
            <consortium name="Ensembl"/>
        </authorList>
    </citation>
    <scope>IDENTIFICATION</scope>
</reference>
<keyword evidence="6" id="KW-0735">Signal-anchor</keyword>
<dbReference type="CDD" id="cd02515">
    <property type="entry name" value="Glyco_transf_6"/>
    <property type="match status" value="1"/>
</dbReference>
<dbReference type="InterPro" id="IPR005076">
    <property type="entry name" value="Glyco_trans_6"/>
</dbReference>
<feature type="binding site" evidence="10">
    <location>
        <position position="202"/>
    </location>
    <ligand>
        <name>an alpha-L-fucosyl-(1-&gt;2)-beta-D-galactosyl derivative</name>
        <dbReference type="ChEBI" id="CHEBI:140327"/>
    </ligand>
</feature>
<feature type="binding site" evidence="11">
    <location>
        <position position="180"/>
    </location>
    <ligand>
        <name>Mn(2+)</name>
        <dbReference type="ChEBI" id="CHEBI:29035"/>
    </ligand>
</feature>
<organism evidence="13 14">
    <name type="scientific">Scleropages formosus</name>
    <name type="common">Asian bonytongue</name>
    <name type="synonym">Osteoglossum formosum</name>
    <dbReference type="NCBI Taxonomy" id="113540"/>
    <lineage>
        <taxon>Eukaryota</taxon>
        <taxon>Metazoa</taxon>
        <taxon>Chordata</taxon>
        <taxon>Craniata</taxon>
        <taxon>Vertebrata</taxon>
        <taxon>Euteleostomi</taxon>
        <taxon>Actinopterygii</taxon>
        <taxon>Neopterygii</taxon>
        <taxon>Teleostei</taxon>
        <taxon>Osteoglossocephala</taxon>
        <taxon>Osteoglossomorpha</taxon>
        <taxon>Osteoglossiformes</taxon>
        <taxon>Osteoglossidae</taxon>
        <taxon>Scleropages</taxon>
    </lineage>
</organism>
<comment type="similarity">
    <text evidence="2">Belongs to the glycosyltransferase 6 family.</text>
</comment>
<dbReference type="PANTHER" id="PTHR10462">
    <property type="entry name" value="GLYCOSYLTRANSFERASE-RELATED"/>
    <property type="match status" value="1"/>
</dbReference>
<keyword evidence="8 12" id="KW-0472">Membrane</keyword>
<dbReference type="AlphaFoldDB" id="A0A8C9W6L2"/>
<feature type="binding site" evidence="10">
    <location>
        <begin position="180"/>
        <end position="182"/>
    </location>
    <ligand>
        <name>UDP-N-acetyl-alpha-D-galactosamine</name>
        <dbReference type="ChEBI" id="CHEBI:67138"/>
    </ligand>
</feature>
<reference evidence="13" key="2">
    <citation type="submission" date="2025-08" db="UniProtKB">
        <authorList>
            <consortium name="Ensembl"/>
        </authorList>
    </citation>
    <scope>IDENTIFICATION</scope>
</reference>
<dbReference type="GO" id="GO:0016020">
    <property type="term" value="C:membrane"/>
    <property type="evidence" value="ECO:0007669"/>
    <property type="project" value="UniProtKB-SubCell"/>
</dbReference>
<feature type="binding site" evidence="10">
    <location>
        <begin position="90"/>
        <end position="92"/>
    </location>
    <ligand>
        <name>UDP-N-acetyl-alpha-D-galactosamine</name>
        <dbReference type="ChEBI" id="CHEBI:67138"/>
    </ligand>
</feature>
<reference evidence="13 14" key="1">
    <citation type="submission" date="2019-04" db="EMBL/GenBank/DDBJ databases">
        <authorList>
            <consortium name="Wellcome Sanger Institute Data Sharing"/>
        </authorList>
    </citation>
    <scope>NUCLEOTIDE SEQUENCE [LARGE SCALE GENOMIC DNA]</scope>
</reference>
<evidence type="ECO:0000256" key="3">
    <source>
        <dbReference type="ARBA" id="ARBA00022676"/>
    </source>
</evidence>
<dbReference type="GO" id="GO:0005794">
    <property type="term" value="C:Golgi apparatus"/>
    <property type="evidence" value="ECO:0007669"/>
    <property type="project" value="TreeGrafter"/>
</dbReference>
<evidence type="ECO:0000313" key="13">
    <source>
        <dbReference type="Ensembl" id="ENSSFOP00015071321.1"/>
    </source>
</evidence>
<dbReference type="Pfam" id="PF03414">
    <property type="entry name" value="Glyco_transf_6"/>
    <property type="match status" value="1"/>
</dbReference>
<evidence type="ECO:0000256" key="7">
    <source>
        <dbReference type="ARBA" id="ARBA00022989"/>
    </source>
</evidence>
<feature type="binding site" evidence="11">
    <location>
        <position position="182"/>
    </location>
    <ligand>
        <name>Mn(2+)</name>
        <dbReference type="ChEBI" id="CHEBI:29035"/>
    </ligand>
</feature>
<dbReference type="Proteomes" id="UP000694397">
    <property type="component" value="Chromosome 1"/>
</dbReference>
<evidence type="ECO:0000256" key="12">
    <source>
        <dbReference type="SAM" id="Phobius"/>
    </source>
</evidence>
<keyword evidence="7 12" id="KW-1133">Transmembrane helix</keyword>
<keyword evidence="4" id="KW-0808">Transferase</keyword>
<feature type="active site" description="Nucleophile" evidence="9">
    <location>
        <position position="272"/>
    </location>
</feature>
<proteinExistence type="inferred from homology"/>
<dbReference type="Ensembl" id="ENSSFOT00015054820.1">
    <property type="protein sequence ID" value="ENSSFOP00015071321.1"/>
    <property type="gene ID" value="ENSSFOG00015022970.2"/>
</dbReference>
<comment type="cofactor">
    <cofactor evidence="11">
        <name>Mn(2+)</name>
        <dbReference type="ChEBI" id="CHEBI:29035"/>
    </cofactor>
    <text evidence="11">Binds 1 Mn(2+) ion per subunit.</text>
</comment>
<comment type="subcellular location">
    <subcellularLocation>
        <location evidence="1">Membrane</location>
        <topology evidence="1">Single-pass type II membrane protein</topology>
    </subcellularLocation>
</comment>
<evidence type="ECO:0000256" key="8">
    <source>
        <dbReference type="ARBA" id="ARBA00023136"/>
    </source>
</evidence>
<evidence type="ECO:0000256" key="9">
    <source>
        <dbReference type="PIRSR" id="PIRSR605076-1"/>
    </source>
</evidence>
<dbReference type="GO" id="GO:0005975">
    <property type="term" value="P:carbohydrate metabolic process"/>
    <property type="evidence" value="ECO:0007669"/>
    <property type="project" value="InterPro"/>
</dbReference>
<dbReference type="GO" id="GO:0046872">
    <property type="term" value="F:metal ion binding"/>
    <property type="evidence" value="ECO:0007669"/>
    <property type="project" value="UniProtKB-KW"/>
</dbReference>
<evidence type="ECO:0000256" key="1">
    <source>
        <dbReference type="ARBA" id="ARBA00004606"/>
    </source>
</evidence>